<dbReference type="CDD" id="cd08551">
    <property type="entry name" value="Fe-ADH"/>
    <property type="match status" value="1"/>
</dbReference>
<keyword evidence="12" id="KW-1185">Reference proteome</keyword>
<dbReference type="SUPFAM" id="SSF56796">
    <property type="entry name" value="Dehydroquinate synthase-like"/>
    <property type="match status" value="1"/>
</dbReference>
<dbReference type="InterPro" id="IPR008977">
    <property type="entry name" value="PHM/PNGase_F_dom_sf"/>
</dbReference>
<evidence type="ECO:0000313" key="11">
    <source>
        <dbReference type="EMBL" id="CAL4759099.1"/>
    </source>
</evidence>
<dbReference type="InterPro" id="IPR009056">
    <property type="entry name" value="Cyt_c-like_dom"/>
</dbReference>
<dbReference type="GO" id="GO:0009055">
    <property type="term" value="F:electron transfer activity"/>
    <property type="evidence" value="ECO:0007669"/>
    <property type="project" value="InterPro"/>
</dbReference>
<dbReference type="Pfam" id="PF00578">
    <property type="entry name" value="AhpC-TSA"/>
    <property type="match status" value="1"/>
</dbReference>
<dbReference type="PANTHER" id="PTHR11496:SF102">
    <property type="entry name" value="ALCOHOL DEHYDROGENASE 4"/>
    <property type="match status" value="1"/>
</dbReference>
<evidence type="ECO:0000259" key="9">
    <source>
        <dbReference type="PROSITE" id="PS51352"/>
    </source>
</evidence>
<dbReference type="Gene3D" id="2.60.120.310">
    <property type="entry name" value="Copper type II, ascorbate-dependent monooxygenase, N-terminal domain"/>
    <property type="match status" value="1"/>
</dbReference>
<dbReference type="InterPro" id="IPR013766">
    <property type="entry name" value="Thioredoxin_domain"/>
</dbReference>
<dbReference type="PROSITE" id="PS51352">
    <property type="entry name" value="THIOREDOXIN_2"/>
    <property type="match status" value="1"/>
</dbReference>
<evidence type="ECO:0000256" key="3">
    <source>
        <dbReference type="ARBA" id="ARBA00023002"/>
    </source>
</evidence>
<dbReference type="Pfam" id="PF00465">
    <property type="entry name" value="Fe-ADH"/>
    <property type="match status" value="1"/>
</dbReference>
<dbReference type="Gene3D" id="2.130.10.10">
    <property type="entry name" value="YVTN repeat-like/Quinoprotein amine dehydrogenase"/>
    <property type="match status" value="2"/>
</dbReference>
<dbReference type="InterPro" id="IPR001670">
    <property type="entry name" value="ADH_Fe/GldA"/>
</dbReference>
<dbReference type="EMBL" id="CAMXCT010000001">
    <property type="protein sequence ID" value="CAI3971787.1"/>
    <property type="molecule type" value="Genomic_DNA"/>
</dbReference>
<dbReference type="SUPFAM" id="SSF50998">
    <property type="entry name" value="Quinoprotein alcohol dehydrogenase-like"/>
    <property type="match status" value="2"/>
</dbReference>
<dbReference type="InterPro" id="IPR039697">
    <property type="entry name" value="Alcohol_dehydrogenase_Fe"/>
</dbReference>
<dbReference type="GO" id="GO:0016715">
    <property type="term" value="F:oxidoreductase activity, acting on paired donors, with incorporation or reduction of molecular oxygen, reduced ascorbate as one donor, and incorporation of one atom of oxygen"/>
    <property type="evidence" value="ECO:0007669"/>
    <property type="project" value="InterPro"/>
</dbReference>
<keyword evidence="4 6" id="KW-0408">Iron</keyword>
<feature type="compositionally biased region" description="Polar residues" evidence="7">
    <location>
        <begin position="411"/>
        <end position="423"/>
    </location>
</feature>
<dbReference type="GO" id="GO:0016209">
    <property type="term" value="F:antioxidant activity"/>
    <property type="evidence" value="ECO:0007669"/>
    <property type="project" value="InterPro"/>
</dbReference>
<dbReference type="InterPro" id="IPR056798">
    <property type="entry name" value="ADH_Fe_C"/>
</dbReference>
<dbReference type="PROSITE" id="PS51007">
    <property type="entry name" value="CYTC"/>
    <property type="match status" value="1"/>
</dbReference>
<dbReference type="InterPro" id="IPR014784">
    <property type="entry name" value="Cu2_ascorb_mOase-like_C"/>
</dbReference>
<dbReference type="InterPro" id="IPR018391">
    <property type="entry name" value="PQQ_b-propeller_rpt"/>
</dbReference>
<comment type="similarity">
    <text evidence="1">Belongs to the iron-containing alcohol dehydrogenase family.</text>
</comment>
<feature type="region of interest" description="Disordered" evidence="7">
    <location>
        <begin position="396"/>
        <end position="426"/>
    </location>
</feature>
<keyword evidence="2 6" id="KW-0479">Metal-binding</keyword>
<dbReference type="InterPro" id="IPR000866">
    <property type="entry name" value="AhpC/TSA"/>
</dbReference>
<dbReference type="SUPFAM" id="SSF52833">
    <property type="entry name" value="Thioredoxin-like"/>
    <property type="match status" value="1"/>
</dbReference>
<feature type="compositionally biased region" description="Acidic residues" evidence="7">
    <location>
        <begin position="473"/>
        <end position="485"/>
    </location>
</feature>
<accession>A0A9P1BEI7</accession>
<name>A0A9P1BEI7_9DINO</name>
<reference evidence="10" key="1">
    <citation type="submission" date="2022-10" db="EMBL/GenBank/DDBJ databases">
        <authorList>
            <person name="Chen Y."/>
            <person name="Dougan E. K."/>
            <person name="Chan C."/>
            <person name="Rhodes N."/>
            <person name="Thang M."/>
        </authorList>
    </citation>
    <scope>NUCLEOTIDE SEQUENCE</scope>
</reference>
<protein>
    <submittedName>
        <fullName evidence="11">Alcohol dehydrogenase 4 (Alcohol dehydrogenas e IV)</fullName>
    </submittedName>
</protein>
<dbReference type="OrthoDB" id="339764at2759"/>
<dbReference type="InterPro" id="IPR011047">
    <property type="entry name" value="Quinoprotein_ADH-like_sf"/>
</dbReference>
<dbReference type="Proteomes" id="UP001152797">
    <property type="component" value="Unassembled WGS sequence"/>
</dbReference>
<proteinExistence type="inferred from homology"/>
<feature type="domain" description="Cytochrome c" evidence="8">
    <location>
        <begin position="1134"/>
        <end position="1225"/>
    </location>
</feature>
<dbReference type="Gene3D" id="3.40.30.10">
    <property type="entry name" value="Glutaredoxin"/>
    <property type="match status" value="1"/>
</dbReference>
<evidence type="ECO:0000256" key="2">
    <source>
        <dbReference type="ARBA" id="ARBA00022723"/>
    </source>
</evidence>
<comment type="caution">
    <text evidence="10">The sequence shown here is derived from an EMBL/GenBank/DDBJ whole genome shotgun (WGS) entry which is preliminary data.</text>
</comment>
<dbReference type="Pfam" id="PF13360">
    <property type="entry name" value="PQQ_2"/>
    <property type="match status" value="2"/>
</dbReference>
<evidence type="ECO:0000256" key="7">
    <source>
        <dbReference type="SAM" id="MobiDB-lite"/>
    </source>
</evidence>
<dbReference type="SUPFAM" id="SSF49742">
    <property type="entry name" value="PHM/PNGase F"/>
    <property type="match status" value="2"/>
</dbReference>
<gene>
    <name evidence="10" type="ORF">C1SCF055_LOCUS377</name>
</gene>
<dbReference type="EMBL" id="CAMXCT020000001">
    <property type="protein sequence ID" value="CAL1125162.1"/>
    <property type="molecule type" value="Genomic_DNA"/>
</dbReference>
<evidence type="ECO:0000313" key="12">
    <source>
        <dbReference type="Proteomes" id="UP001152797"/>
    </source>
</evidence>
<feature type="domain" description="Thioredoxin" evidence="9">
    <location>
        <begin position="961"/>
        <end position="1113"/>
    </location>
</feature>
<reference evidence="11 12" key="2">
    <citation type="submission" date="2024-05" db="EMBL/GenBank/DDBJ databases">
        <authorList>
            <person name="Chen Y."/>
            <person name="Shah S."/>
            <person name="Dougan E. K."/>
            <person name="Thang M."/>
            <person name="Chan C."/>
        </authorList>
    </citation>
    <scope>NUCLEOTIDE SEQUENCE [LARGE SCALE GENOMIC DNA]</scope>
</reference>
<dbReference type="PANTHER" id="PTHR11496">
    <property type="entry name" value="ALCOHOL DEHYDROGENASE"/>
    <property type="match status" value="1"/>
</dbReference>
<evidence type="ECO:0000256" key="4">
    <source>
        <dbReference type="ARBA" id="ARBA00023004"/>
    </source>
</evidence>
<dbReference type="InterPro" id="IPR047262">
    <property type="entry name" value="PRX-like1"/>
</dbReference>
<dbReference type="Pfam" id="PF25137">
    <property type="entry name" value="ADH_Fe_C"/>
    <property type="match status" value="1"/>
</dbReference>
<dbReference type="SMART" id="SM00564">
    <property type="entry name" value="PQQ"/>
    <property type="match status" value="7"/>
</dbReference>
<dbReference type="InterPro" id="IPR002372">
    <property type="entry name" value="PQQ_rpt_dom"/>
</dbReference>
<evidence type="ECO:0000256" key="5">
    <source>
        <dbReference type="ARBA" id="ARBA00023157"/>
    </source>
</evidence>
<evidence type="ECO:0000313" key="10">
    <source>
        <dbReference type="EMBL" id="CAI3971787.1"/>
    </source>
</evidence>
<evidence type="ECO:0000256" key="1">
    <source>
        <dbReference type="ARBA" id="ARBA00007358"/>
    </source>
</evidence>
<feature type="compositionally biased region" description="Polar residues" evidence="7">
    <location>
        <begin position="463"/>
        <end position="472"/>
    </location>
</feature>
<organism evidence="10">
    <name type="scientific">Cladocopium goreaui</name>
    <dbReference type="NCBI Taxonomy" id="2562237"/>
    <lineage>
        <taxon>Eukaryota</taxon>
        <taxon>Sar</taxon>
        <taxon>Alveolata</taxon>
        <taxon>Dinophyceae</taxon>
        <taxon>Suessiales</taxon>
        <taxon>Symbiodiniaceae</taxon>
        <taxon>Cladocopium</taxon>
    </lineage>
</organism>
<dbReference type="GO" id="GO:0020037">
    <property type="term" value="F:heme binding"/>
    <property type="evidence" value="ECO:0007669"/>
    <property type="project" value="InterPro"/>
</dbReference>
<sequence length="1511" mass="165885">MNLVDYDPRTRIVFGPGQMQRLGELAKELGATRVMVVSDPGVIEAGHPQRGVELLQAAGLVTELFDGVEENPTTKHVEAGVERAKAFNPDLLVAIGGGSSMDCAKGVNFVHSCGGQMQDYWGIGKATRDMLPMIAVPTTAGTGSEAQSFALISNPETHAKMACGDRRAACRIGLLDPELTVTQPPAVTALTGIDAIAHAVETYVTNKRNSVSLAFSREAWRLLEANFPRVLENPQDIGARGGMQLGACFSGMAIENSMLGAAHALANPLTAHYGITHGQAVGVMLPHVVRFNGEEVNDWYRELIEASEPGSNSLSAAGGAFALADHITELVGAARLSTRLTELNVTEDILPQLAAAAAKQWTGNFNPRSAEETDFLNLLALHAYVVSLCRCGSLTSSNPRDPEPHAKTKSAMLSNSQLASETSDMPELKRSKSFTVRWFGYLCLTLAIFVGCSPEAEVAPQEPTATETAENTVDSEPEMSEEVVVEEQAVTTPLPSEEADQPEPEVPGDPLAESVTPAVTLPPEKLDVEEASAEAWPLFRGTALSTGVTASTLPEDPQLLWKKTFEFGMFESTPAIVDDVVYVGSYDGNFYALRLDTGEEIWRFPTELGFNAPAAVHDGFVYVGDTEGRFFCLNAATGEAVKAYATEAEINAAANFYEDSVIFGSQDASLYRLKLKTLELVWKFTIDDMIQCSPTVIGNRCFIAGCDGRLHIVNLDTGEGVDAVDILAQSGSTPAASGDFVYCGTYGESFFCINWREAKIVWEYRHRRRSFPFQSSAALTPEMVIVGGRDKMIHGLHPRTGEEMWTVMTGGRIDGSPVVVGSRAFVGSADGRIYAVDVATGEEKWRYEAGGGFVGSPAVAQGRMVIGNDDGELLCFGEKTECGVQHDRYVGYFVDHFGLGQDTDESAERSATWHCGHCPDTASCHQLPAEIDMHLAASLRTIFTILLLVPTVAGAAEHSNVGIGKQIDAFELHDFRGKLHKLGDYDDKKALVVVFLGTECPLVKLYGRRLKDLDAKYSEQGVQVIGINANRQDNLTEIGAFARTSEIDFPILKDPRNEVADLFGAERTPEVFVLDAERVIRYRGRIDDQYGVGYQKAEASQSHVMEALDEVLAEKTVSQPYIEAVGCIIGRVPEVEATGQVTYSNQIARVMQDRCIECHREGEIGPFTLTNYDDVAAWGEMIREVVNEERMPPWFASPKYGNFEDDARLTDEEKELINTWVDHGCPEGDPSELPAPRGFIEGWGIKEPHAVYNMSDKPFQVPAEGVIDYQFYTVDPGWTEDKWVTASEARPGNRSVVHHILVFIQKPGRKYFPALPGELISAYAPGMKPTVANENMAFRIPAGSKIAFQMHYTANGTPHEDMSYVGFRFAKEEDVEMEVESGMAINPAIFIPPRASDHKIVAADQFYKDTYLLGVNPHMHQRGKSFRYEAIYPDGSREIIMDCPNYDFNWQLGYKFVEPKFMPRGTKLVCTAHYDNSADNLNNPDPNRWVMFGEQTWHEMMIGFYFQATKR</sequence>
<keyword evidence="3" id="KW-0560">Oxidoreductase</keyword>
<dbReference type="EMBL" id="CAMXCT030000001">
    <property type="protein sequence ID" value="CAL4759099.1"/>
    <property type="molecule type" value="Genomic_DNA"/>
</dbReference>
<dbReference type="InterPro" id="IPR036939">
    <property type="entry name" value="Cu2_ascorb_mOase_N_sf"/>
</dbReference>
<dbReference type="CDD" id="cd02969">
    <property type="entry name" value="PRX_like1"/>
    <property type="match status" value="1"/>
</dbReference>
<dbReference type="InterPro" id="IPR036249">
    <property type="entry name" value="Thioredoxin-like_sf"/>
</dbReference>
<feature type="region of interest" description="Disordered" evidence="7">
    <location>
        <begin position="457"/>
        <end position="516"/>
    </location>
</feature>
<dbReference type="Gene3D" id="2.60.120.230">
    <property type="match status" value="1"/>
</dbReference>
<evidence type="ECO:0000256" key="6">
    <source>
        <dbReference type="PROSITE-ProRule" id="PRU00433"/>
    </source>
</evidence>
<dbReference type="Gene3D" id="1.20.1090.10">
    <property type="entry name" value="Dehydroquinate synthase-like - alpha domain"/>
    <property type="match status" value="1"/>
</dbReference>
<dbReference type="InterPro" id="IPR015943">
    <property type="entry name" value="WD40/YVTN_repeat-like_dom_sf"/>
</dbReference>
<dbReference type="FunFam" id="3.40.50.1970:FF:000003">
    <property type="entry name" value="Alcohol dehydrogenase, iron-containing"/>
    <property type="match status" value="1"/>
</dbReference>
<dbReference type="GO" id="GO:0005507">
    <property type="term" value="F:copper ion binding"/>
    <property type="evidence" value="ECO:0007669"/>
    <property type="project" value="InterPro"/>
</dbReference>
<keyword evidence="5" id="KW-1015">Disulfide bond</keyword>
<dbReference type="Gene3D" id="3.40.50.1970">
    <property type="match status" value="1"/>
</dbReference>
<keyword evidence="6" id="KW-0349">Heme</keyword>
<dbReference type="GO" id="GO:0004022">
    <property type="term" value="F:alcohol dehydrogenase (NAD+) activity"/>
    <property type="evidence" value="ECO:0007669"/>
    <property type="project" value="TreeGrafter"/>
</dbReference>
<evidence type="ECO:0000259" key="8">
    <source>
        <dbReference type="PROSITE" id="PS51007"/>
    </source>
</evidence>